<dbReference type="Proteomes" id="UP001207736">
    <property type="component" value="Unassembled WGS sequence"/>
</dbReference>
<dbReference type="SUPFAM" id="SSF88659">
    <property type="entry name" value="Sigma3 and sigma4 domains of RNA polymerase sigma factors"/>
    <property type="match status" value="1"/>
</dbReference>
<dbReference type="InterPro" id="IPR007627">
    <property type="entry name" value="RNA_pol_sigma70_r2"/>
</dbReference>
<keyword evidence="11" id="KW-1185">Reference proteome</keyword>
<name>A0AAV5AZ32_9FLAO</name>
<dbReference type="SUPFAM" id="SSF88946">
    <property type="entry name" value="Sigma2 domain of RNA polymerase sigma factors"/>
    <property type="match status" value="1"/>
</dbReference>
<dbReference type="EMBL" id="BQKB01000025">
    <property type="protein sequence ID" value="GJM53068.1"/>
    <property type="molecule type" value="Genomic_DNA"/>
</dbReference>
<dbReference type="InterPro" id="IPR014284">
    <property type="entry name" value="RNA_pol_sigma-70_dom"/>
</dbReference>
<comment type="caution">
    <text evidence="8">The sequence shown here is derived from an EMBL/GenBank/DDBJ whole genome shotgun (WGS) entry which is preliminary data.</text>
</comment>
<evidence type="ECO:0000256" key="4">
    <source>
        <dbReference type="ARBA" id="ARBA00023125"/>
    </source>
</evidence>
<dbReference type="NCBIfam" id="TIGR02937">
    <property type="entry name" value="sigma70-ECF"/>
    <property type="match status" value="1"/>
</dbReference>
<dbReference type="InterPro" id="IPR013325">
    <property type="entry name" value="RNA_pol_sigma_r2"/>
</dbReference>
<keyword evidence="2 6" id="KW-0805">Transcription regulation</keyword>
<comment type="similarity">
    <text evidence="1 6">Belongs to the sigma-70 factor family. ECF subfamily.</text>
</comment>
<sequence length="183" mass="22112">MNSSNEITQWVDMYADKLLSQANFLLSDKEEAEDVVQEVFMTAFMSIDKFQRKSNPLTWLKSILTHKVADFYRNKYKFQQVNFDYFFDDEGSWKDNEITKEWEDSEFSLGTLLDDTEFKNVFDKCFEKLPEKWAVLVKMGYLEEKKSNDICQEMQITNTNYWKIMQRSRLQLRKCLELNWFDK</sequence>
<dbReference type="EMBL" id="BQKA01000021">
    <property type="protein sequence ID" value="GJM50107.1"/>
    <property type="molecule type" value="Genomic_DNA"/>
</dbReference>
<proteinExistence type="inferred from homology"/>
<dbReference type="Pfam" id="PF04542">
    <property type="entry name" value="Sigma70_r2"/>
    <property type="match status" value="1"/>
</dbReference>
<evidence type="ECO:0000259" key="7">
    <source>
        <dbReference type="Pfam" id="PF04542"/>
    </source>
</evidence>
<evidence type="ECO:0000313" key="8">
    <source>
        <dbReference type="EMBL" id="GJM50107.1"/>
    </source>
</evidence>
<dbReference type="Gene3D" id="1.10.1740.10">
    <property type="match status" value="1"/>
</dbReference>
<evidence type="ECO:0000313" key="9">
    <source>
        <dbReference type="EMBL" id="GJM53068.1"/>
    </source>
</evidence>
<dbReference type="GO" id="GO:0003677">
    <property type="term" value="F:DNA binding"/>
    <property type="evidence" value="ECO:0007669"/>
    <property type="project" value="UniProtKB-KW"/>
</dbReference>
<dbReference type="PROSITE" id="PS01063">
    <property type="entry name" value="SIGMA70_ECF"/>
    <property type="match status" value="1"/>
</dbReference>
<protein>
    <recommendedName>
        <fullName evidence="6">RNA polymerase sigma factor</fullName>
    </recommendedName>
</protein>
<evidence type="ECO:0000256" key="2">
    <source>
        <dbReference type="ARBA" id="ARBA00023015"/>
    </source>
</evidence>
<organism evidence="8 10">
    <name type="scientific">Capnocytophaga catalasegens</name>
    <dbReference type="NCBI Taxonomy" id="1004260"/>
    <lineage>
        <taxon>Bacteria</taxon>
        <taxon>Pseudomonadati</taxon>
        <taxon>Bacteroidota</taxon>
        <taxon>Flavobacteriia</taxon>
        <taxon>Flavobacteriales</taxon>
        <taxon>Flavobacteriaceae</taxon>
        <taxon>Capnocytophaga</taxon>
    </lineage>
</organism>
<keyword evidence="4 6" id="KW-0238">DNA-binding</keyword>
<dbReference type="PANTHER" id="PTHR43133">
    <property type="entry name" value="RNA POLYMERASE ECF-TYPE SIGMA FACTO"/>
    <property type="match status" value="1"/>
</dbReference>
<reference evidence="8 11" key="1">
    <citation type="submission" date="2021-11" db="EMBL/GenBank/DDBJ databases">
        <title>Draft genome sequence of Capnocytophaga sp. strain KC07075 isolated from cat oral cavity.</title>
        <authorList>
            <person name="Suzuki M."/>
            <person name="Imaoka K."/>
            <person name="Kimura M."/>
            <person name="Morikawa S."/>
            <person name="Maeda K."/>
        </authorList>
    </citation>
    <scope>NUCLEOTIDE SEQUENCE</scope>
    <source>
        <strain evidence="8">KC07075</strain>
        <strain evidence="9 11">KC07079</strain>
    </source>
</reference>
<dbReference type="AlphaFoldDB" id="A0AAV5AZ32"/>
<accession>A0AAV5AZ32</accession>
<dbReference type="RefSeq" id="WP_264846744.1">
    <property type="nucleotide sequence ID" value="NZ_BPMA01000028.1"/>
</dbReference>
<keyword evidence="5 6" id="KW-0804">Transcription</keyword>
<evidence type="ECO:0000256" key="6">
    <source>
        <dbReference type="RuleBase" id="RU000716"/>
    </source>
</evidence>
<dbReference type="InterPro" id="IPR000838">
    <property type="entry name" value="RNA_pol_sigma70_ECF_CS"/>
</dbReference>
<evidence type="ECO:0000313" key="11">
    <source>
        <dbReference type="Proteomes" id="UP001208692"/>
    </source>
</evidence>
<evidence type="ECO:0000313" key="10">
    <source>
        <dbReference type="Proteomes" id="UP001207736"/>
    </source>
</evidence>
<dbReference type="InterPro" id="IPR013324">
    <property type="entry name" value="RNA_pol_sigma_r3/r4-like"/>
</dbReference>
<dbReference type="Proteomes" id="UP001208692">
    <property type="component" value="Unassembled WGS sequence"/>
</dbReference>
<evidence type="ECO:0000256" key="3">
    <source>
        <dbReference type="ARBA" id="ARBA00023082"/>
    </source>
</evidence>
<evidence type="ECO:0000256" key="5">
    <source>
        <dbReference type="ARBA" id="ARBA00023163"/>
    </source>
</evidence>
<dbReference type="Gene3D" id="1.10.10.10">
    <property type="entry name" value="Winged helix-like DNA-binding domain superfamily/Winged helix DNA-binding domain"/>
    <property type="match status" value="1"/>
</dbReference>
<dbReference type="GO" id="GO:0006352">
    <property type="term" value="P:DNA-templated transcription initiation"/>
    <property type="evidence" value="ECO:0007669"/>
    <property type="project" value="InterPro"/>
</dbReference>
<dbReference type="InterPro" id="IPR036388">
    <property type="entry name" value="WH-like_DNA-bd_sf"/>
</dbReference>
<gene>
    <name evidence="8" type="ORF">RCZ15_10810</name>
    <name evidence="9" type="ORF">RCZ16_13850</name>
</gene>
<dbReference type="PANTHER" id="PTHR43133:SF8">
    <property type="entry name" value="RNA POLYMERASE SIGMA FACTOR HI_1459-RELATED"/>
    <property type="match status" value="1"/>
</dbReference>
<dbReference type="GO" id="GO:0016987">
    <property type="term" value="F:sigma factor activity"/>
    <property type="evidence" value="ECO:0007669"/>
    <property type="project" value="UniProtKB-KW"/>
</dbReference>
<dbReference type="InterPro" id="IPR039425">
    <property type="entry name" value="RNA_pol_sigma-70-like"/>
</dbReference>
<evidence type="ECO:0000256" key="1">
    <source>
        <dbReference type="ARBA" id="ARBA00010641"/>
    </source>
</evidence>
<keyword evidence="3 6" id="KW-0731">Sigma factor</keyword>
<feature type="domain" description="RNA polymerase sigma-70 region 2" evidence="7">
    <location>
        <begin position="11"/>
        <end position="75"/>
    </location>
</feature>